<keyword evidence="2 4" id="KW-0732">Signal</keyword>
<dbReference type="SUPFAM" id="SSF53474">
    <property type="entry name" value="alpha/beta-Hydrolases"/>
    <property type="match status" value="1"/>
</dbReference>
<evidence type="ECO:0000256" key="1">
    <source>
        <dbReference type="ARBA" id="ARBA00010088"/>
    </source>
</evidence>
<dbReference type="Pfam" id="PF00561">
    <property type="entry name" value="Abhydrolase_1"/>
    <property type="match status" value="1"/>
</dbReference>
<keyword evidence="7" id="KW-1185">Reference proteome</keyword>
<dbReference type="InterPro" id="IPR000073">
    <property type="entry name" value="AB_hydrolase_1"/>
</dbReference>
<reference evidence="7" key="1">
    <citation type="submission" date="2023-07" db="EMBL/GenBank/DDBJ databases">
        <title>Conexibacter stalactiti sp. nov., isolated from stalactites in a lava cave and emended description of the genus Conexibacter.</title>
        <authorList>
            <person name="Lee S.D."/>
        </authorList>
    </citation>
    <scope>NUCLEOTIDE SEQUENCE [LARGE SCALE GENOMIC DNA]</scope>
    <source>
        <strain evidence="7">KCTC 39840</strain>
    </source>
</reference>
<dbReference type="Proteomes" id="UP001284601">
    <property type="component" value="Unassembled WGS sequence"/>
</dbReference>
<gene>
    <name evidence="6" type="ORF">R7226_00765</name>
</gene>
<feature type="chain" id="PRO_5046472181" evidence="4">
    <location>
        <begin position="25"/>
        <end position="555"/>
    </location>
</feature>
<evidence type="ECO:0000313" key="7">
    <source>
        <dbReference type="Proteomes" id="UP001284601"/>
    </source>
</evidence>
<dbReference type="PANTHER" id="PTHR43248">
    <property type="entry name" value="2-SUCCINYL-6-HYDROXY-2,4-CYCLOHEXADIENE-1-CARBOXYLATE SYNTHASE"/>
    <property type="match status" value="1"/>
</dbReference>
<dbReference type="PANTHER" id="PTHR43248:SF29">
    <property type="entry name" value="TRIPEPTIDYL AMINOPEPTIDASE"/>
    <property type="match status" value="1"/>
</dbReference>
<keyword evidence="3 6" id="KW-0378">Hydrolase</keyword>
<comment type="similarity">
    <text evidence="1">Belongs to the peptidase S33 family.</text>
</comment>
<protein>
    <submittedName>
        <fullName evidence="6">Alpha/beta hydrolase</fullName>
    </submittedName>
</protein>
<proteinExistence type="inferred from homology"/>
<name>A0ABU4HHR6_9ACTN</name>
<feature type="signal peptide" evidence="4">
    <location>
        <begin position="1"/>
        <end position="24"/>
    </location>
</feature>
<evidence type="ECO:0000256" key="2">
    <source>
        <dbReference type="ARBA" id="ARBA00022729"/>
    </source>
</evidence>
<evidence type="ECO:0000256" key="3">
    <source>
        <dbReference type="ARBA" id="ARBA00022801"/>
    </source>
</evidence>
<dbReference type="RefSeq" id="WP_318595105.1">
    <property type="nucleotide sequence ID" value="NZ_JAWSTH010000001.1"/>
</dbReference>
<feature type="domain" description="AB hydrolase-1" evidence="5">
    <location>
        <begin position="113"/>
        <end position="476"/>
    </location>
</feature>
<reference evidence="6 7" key="2">
    <citation type="submission" date="2023-10" db="EMBL/GenBank/DDBJ databases">
        <authorList>
            <person name="Han X.F."/>
        </authorList>
    </citation>
    <scope>NUCLEOTIDE SEQUENCE [LARGE SCALE GENOMIC DNA]</scope>
    <source>
        <strain evidence="6 7">KCTC 39840</strain>
    </source>
</reference>
<accession>A0ABU4HHR6</accession>
<dbReference type="InterPro" id="IPR029058">
    <property type="entry name" value="AB_hydrolase_fold"/>
</dbReference>
<evidence type="ECO:0000313" key="6">
    <source>
        <dbReference type="EMBL" id="MDW5592848.1"/>
    </source>
</evidence>
<dbReference type="InterPro" id="IPR006311">
    <property type="entry name" value="TAT_signal"/>
</dbReference>
<sequence>MSPSPRGRRLAAACAGLVAVAATAASTAPSALADRPGPAPPLQWSACSDEGVAQCATATVPKDWSKPRRGTLDLAVVRIPATDPDRRIGSLFVNFGGPGGDAASTVEAVGARLFRGVNDRFDIIGMDPRGVGGSRPAIDCRSNQETEGVYAQPFETPDTLDIRAMIQRDTSYIRRCLTLNSAILPYVSTANVARDIDHLRAAVGDDRLTYLGFSYGTFLGATYQSMFPDHVRALVLDGALDPDQYVNDPLSSLDEQTAGFERAIGRFLQACAARQDACLGFGGEDPWSALDELIERAAVTPIPTADGRAVDGEDIDAAVTQAVYSKDLWPDLAYALARAQQDNDGTVLRALVDIFYGRLEDGTYDPLTDRYFTISALEQRYPHDVGTFLREGKRSYQDYDHAFWNHGYGELAWGLYPVKPNSAFYGPFRNPANAPTTLVVGTTYDPATPYKEAKRLVSQLGNARLLTMRGDGHTAYGGNSACIDAAVDAYLEELALPAEGMSCRQEVPFEQPPPEPAATPQGDVAPQSLAQRSGLAQRLERIERLAPHVKPLPLP</sequence>
<comment type="caution">
    <text evidence="6">The sequence shown here is derived from an EMBL/GenBank/DDBJ whole genome shotgun (WGS) entry which is preliminary data.</text>
</comment>
<dbReference type="InterPro" id="IPR051601">
    <property type="entry name" value="Serine_prot/Carboxylest_S33"/>
</dbReference>
<dbReference type="EMBL" id="JAWSTH010000001">
    <property type="protein sequence ID" value="MDW5592848.1"/>
    <property type="molecule type" value="Genomic_DNA"/>
</dbReference>
<organism evidence="6 7">
    <name type="scientific">Conexibacter stalactiti</name>
    <dbReference type="NCBI Taxonomy" id="1940611"/>
    <lineage>
        <taxon>Bacteria</taxon>
        <taxon>Bacillati</taxon>
        <taxon>Actinomycetota</taxon>
        <taxon>Thermoleophilia</taxon>
        <taxon>Solirubrobacterales</taxon>
        <taxon>Conexibacteraceae</taxon>
        <taxon>Conexibacter</taxon>
    </lineage>
</organism>
<dbReference type="GO" id="GO:0016787">
    <property type="term" value="F:hydrolase activity"/>
    <property type="evidence" value="ECO:0007669"/>
    <property type="project" value="UniProtKB-KW"/>
</dbReference>
<evidence type="ECO:0000259" key="5">
    <source>
        <dbReference type="Pfam" id="PF00561"/>
    </source>
</evidence>
<dbReference type="Gene3D" id="3.40.50.1820">
    <property type="entry name" value="alpha/beta hydrolase"/>
    <property type="match status" value="1"/>
</dbReference>
<evidence type="ECO:0000256" key="4">
    <source>
        <dbReference type="SAM" id="SignalP"/>
    </source>
</evidence>
<dbReference type="PROSITE" id="PS51318">
    <property type="entry name" value="TAT"/>
    <property type="match status" value="1"/>
</dbReference>